<gene>
    <name evidence="1" type="ORF">CJ231_07425</name>
</gene>
<dbReference type="Proteomes" id="UP000235564">
    <property type="component" value="Unassembled WGS sequence"/>
</dbReference>
<reference evidence="1 2" key="1">
    <citation type="submission" date="2017-09" db="EMBL/GenBank/DDBJ databases">
        <title>Bacterial strain isolated from the female urinary microbiota.</title>
        <authorList>
            <person name="Thomas-White K."/>
            <person name="Kumar N."/>
            <person name="Forster S."/>
            <person name="Putonti C."/>
            <person name="Lawley T."/>
            <person name="Wolfe A.J."/>
        </authorList>
    </citation>
    <scope>NUCLEOTIDE SEQUENCE [LARGE SCALE GENOMIC DNA]</scope>
    <source>
        <strain evidence="1 2">UMB0536</strain>
    </source>
</reference>
<dbReference type="EMBL" id="PNGJ01000005">
    <property type="protein sequence ID" value="PMC24098.1"/>
    <property type="molecule type" value="Genomic_DNA"/>
</dbReference>
<comment type="caution">
    <text evidence="1">The sequence shown here is derived from an EMBL/GenBank/DDBJ whole genome shotgun (WGS) entry which is preliminary data.</text>
</comment>
<proteinExistence type="predicted"/>
<dbReference type="AlphaFoldDB" id="A0A2N6QQP6"/>
<name>A0A2N6QQP6_9BACT</name>
<protein>
    <submittedName>
        <fullName evidence="1">Uncharacterized protein</fullName>
    </submittedName>
</protein>
<evidence type="ECO:0000313" key="2">
    <source>
        <dbReference type="Proteomes" id="UP000235564"/>
    </source>
</evidence>
<accession>A0A2N6QQP6</accession>
<organism evidence="1 2">
    <name type="scientific">Hoylesella buccalis</name>
    <dbReference type="NCBI Taxonomy" id="28127"/>
    <lineage>
        <taxon>Bacteria</taxon>
        <taxon>Pseudomonadati</taxon>
        <taxon>Bacteroidota</taxon>
        <taxon>Bacteroidia</taxon>
        <taxon>Bacteroidales</taxon>
        <taxon>Prevotellaceae</taxon>
        <taxon>Hoylesella</taxon>
    </lineage>
</organism>
<sequence>MYMLLPLYLHQIEGPFASKKGIFSPKHIVFDFALILKIKGVVNNQADKKIPFITSIFTTHEQVG</sequence>
<evidence type="ECO:0000313" key="1">
    <source>
        <dbReference type="EMBL" id="PMC24098.1"/>
    </source>
</evidence>